<accession>A0ABR4FW34</accession>
<dbReference type="PANTHER" id="PTHR46300:SF9">
    <property type="entry name" value="P450, PUTATIVE-RELATED"/>
    <property type="match status" value="1"/>
</dbReference>
<dbReference type="CDD" id="cd11066">
    <property type="entry name" value="CYP_PhacA-like"/>
    <property type="match status" value="1"/>
</dbReference>
<keyword evidence="5" id="KW-0732">Signal</keyword>
<comment type="similarity">
    <text evidence="1">Belongs to the cytochrome P450 family.</text>
</comment>
<comment type="caution">
    <text evidence="6">The sequence shown here is derived from an EMBL/GenBank/DDBJ whole genome shotgun (WGS) entry which is preliminary data.</text>
</comment>
<dbReference type="InterPro" id="IPR002401">
    <property type="entry name" value="Cyt_P450_E_grp-I"/>
</dbReference>
<dbReference type="Gene3D" id="1.10.630.10">
    <property type="entry name" value="Cytochrome P450"/>
    <property type="match status" value="1"/>
</dbReference>
<evidence type="ECO:0000256" key="5">
    <source>
        <dbReference type="SAM" id="SignalP"/>
    </source>
</evidence>
<gene>
    <name evidence="6" type="ORF">BJX66DRAFT_353301</name>
</gene>
<feature type="chain" id="PRO_5045483682" evidence="5">
    <location>
        <begin position="25"/>
        <end position="517"/>
    </location>
</feature>
<evidence type="ECO:0000256" key="1">
    <source>
        <dbReference type="ARBA" id="ARBA00010617"/>
    </source>
</evidence>
<name>A0ABR4FW34_9EURO</name>
<dbReference type="Proteomes" id="UP001610563">
    <property type="component" value="Unassembled WGS sequence"/>
</dbReference>
<organism evidence="6 7">
    <name type="scientific">Aspergillus keveii</name>
    <dbReference type="NCBI Taxonomy" id="714993"/>
    <lineage>
        <taxon>Eukaryota</taxon>
        <taxon>Fungi</taxon>
        <taxon>Dikarya</taxon>
        <taxon>Ascomycota</taxon>
        <taxon>Pezizomycotina</taxon>
        <taxon>Eurotiomycetes</taxon>
        <taxon>Eurotiomycetidae</taxon>
        <taxon>Eurotiales</taxon>
        <taxon>Aspergillaceae</taxon>
        <taxon>Aspergillus</taxon>
        <taxon>Aspergillus subgen. Nidulantes</taxon>
    </lineage>
</organism>
<evidence type="ECO:0000313" key="6">
    <source>
        <dbReference type="EMBL" id="KAL2787479.1"/>
    </source>
</evidence>
<keyword evidence="3" id="KW-0560">Oxidoreductase</keyword>
<protein>
    <submittedName>
        <fullName evidence="6">Cytochrome P450 phenylacetate 2-hydroxylase</fullName>
    </submittedName>
</protein>
<keyword evidence="7" id="KW-1185">Reference proteome</keyword>
<dbReference type="InterPro" id="IPR050364">
    <property type="entry name" value="Cytochrome_P450_fung"/>
</dbReference>
<feature type="signal peptide" evidence="5">
    <location>
        <begin position="1"/>
        <end position="24"/>
    </location>
</feature>
<evidence type="ECO:0000256" key="4">
    <source>
        <dbReference type="ARBA" id="ARBA00023004"/>
    </source>
</evidence>
<keyword evidence="4" id="KW-0408">Iron</keyword>
<dbReference type="EMBL" id="JBFTWV010000095">
    <property type="protein sequence ID" value="KAL2787479.1"/>
    <property type="molecule type" value="Genomic_DNA"/>
</dbReference>
<evidence type="ECO:0000256" key="3">
    <source>
        <dbReference type="ARBA" id="ARBA00023002"/>
    </source>
</evidence>
<dbReference type="Pfam" id="PF00067">
    <property type="entry name" value="p450"/>
    <property type="match status" value="1"/>
</dbReference>
<evidence type="ECO:0000256" key="2">
    <source>
        <dbReference type="ARBA" id="ARBA00022723"/>
    </source>
</evidence>
<reference evidence="6 7" key="1">
    <citation type="submission" date="2024-07" db="EMBL/GenBank/DDBJ databases">
        <title>Section-level genome sequencing and comparative genomics of Aspergillus sections Usti and Cavernicolus.</title>
        <authorList>
            <consortium name="Lawrence Berkeley National Laboratory"/>
            <person name="Nybo J.L."/>
            <person name="Vesth T.C."/>
            <person name="Theobald S."/>
            <person name="Frisvad J.C."/>
            <person name="Larsen T.O."/>
            <person name="Kjaerboelling I."/>
            <person name="Rothschild-Mancinelli K."/>
            <person name="Lyhne E.K."/>
            <person name="Kogle M.E."/>
            <person name="Barry K."/>
            <person name="Clum A."/>
            <person name="Na H."/>
            <person name="Ledsgaard L."/>
            <person name="Lin J."/>
            <person name="Lipzen A."/>
            <person name="Kuo A."/>
            <person name="Riley R."/>
            <person name="Mondo S."/>
            <person name="Labutti K."/>
            <person name="Haridas S."/>
            <person name="Pangalinan J."/>
            <person name="Salamov A.A."/>
            <person name="Simmons B.A."/>
            <person name="Magnuson J.K."/>
            <person name="Chen J."/>
            <person name="Drula E."/>
            <person name="Henrissat B."/>
            <person name="Wiebenga A."/>
            <person name="Lubbers R.J."/>
            <person name="Gomes A.C."/>
            <person name="Makela M.R."/>
            <person name="Stajich J."/>
            <person name="Grigoriev I.V."/>
            <person name="Mortensen U.H."/>
            <person name="De Vries R.P."/>
            <person name="Baker S.E."/>
            <person name="Andersen M.R."/>
        </authorList>
    </citation>
    <scope>NUCLEOTIDE SEQUENCE [LARGE SCALE GENOMIC DNA]</scope>
    <source>
        <strain evidence="6 7">CBS 209.92</strain>
    </source>
</reference>
<dbReference type="PRINTS" id="PR00385">
    <property type="entry name" value="P450"/>
</dbReference>
<evidence type="ECO:0000313" key="7">
    <source>
        <dbReference type="Proteomes" id="UP001610563"/>
    </source>
</evidence>
<dbReference type="PANTHER" id="PTHR46300">
    <property type="entry name" value="P450, PUTATIVE (EUROFUNG)-RELATED-RELATED"/>
    <property type="match status" value="1"/>
</dbReference>
<keyword evidence="2" id="KW-0479">Metal-binding</keyword>
<dbReference type="InterPro" id="IPR036396">
    <property type="entry name" value="Cyt_P450_sf"/>
</dbReference>
<dbReference type="PRINTS" id="PR00463">
    <property type="entry name" value="EP450I"/>
</dbReference>
<dbReference type="InterPro" id="IPR001128">
    <property type="entry name" value="Cyt_P450"/>
</dbReference>
<proteinExistence type="inferred from homology"/>
<sequence>MEAYYFMLAAGFIVSALLLKHLNGTDIPHIRGLPEAPGVALFGNLLQFGDQHPRRTLEWAKKLGPVFQARLGNKRIVYATSFDAIRKLWIANQSALISRPVLHTFHNVVSSSQGFTIGTSPWDESCKRRRKAAATALNRRSVQSYMPIIDLESCVAVRDMLKDIHHVGSEIDPRVYFQRFALNTSLTLGYGIRIDENVDNKLLREVIEVERAISTLRSTSNNWQDYIPILRLFSGRNDSARDVRERRDKYLSHFLGLLRAAMAEGTDKPCITGNVLKDPEAKLSEAEVKSICVTMIAGGLDTVPGNMVLGMAYLSSPHGQQIQDKAYRLLQSTYPCGDAWAKCIEEEKVEFISALVKEVLRYWTVLPLSLPRVNIRDIEWEGAVIPKGTTFIMNAWAANYDEEQFRNPLDFVPERYMNLPEGSGTPHYAYGAGSRACPGFHLANRELYAVLARLILAFEITEANDEADRPVLDALDCNSVKTSLTTEPKPFKVCLRPRNRELLERWIAQSEQKTKEI</sequence>
<dbReference type="SUPFAM" id="SSF48264">
    <property type="entry name" value="Cytochrome P450"/>
    <property type="match status" value="1"/>
</dbReference>